<keyword evidence="2" id="KW-1185">Reference proteome</keyword>
<gene>
    <name evidence="1" type="ORF">GFB49_12960</name>
</gene>
<evidence type="ECO:0000313" key="2">
    <source>
        <dbReference type="Proteomes" id="UP000444174"/>
    </source>
</evidence>
<dbReference type="EMBL" id="WIBF01000008">
    <property type="protein sequence ID" value="MQQ09370.1"/>
    <property type="molecule type" value="Genomic_DNA"/>
</dbReference>
<protein>
    <submittedName>
        <fullName evidence="1">Uncharacterized protein</fullName>
    </submittedName>
</protein>
<proteinExistence type="predicted"/>
<accession>A0A843YDB5</accession>
<organism evidence="1 2">
    <name type="scientific">Tritonibacter litoralis</name>
    <dbReference type="NCBI Taxonomy" id="2662264"/>
    <lineage>
        <taxon>Bacteria</taxon>
        <taxon>Pseudomonadati</taxon>
        <taxon>Pseudomonadota</taxon>
        <taxon>Alphaproteobacteria</taxon>
        <taxon>Rhodobacterales</taxon>
        <taxon>Paracoccaceae</taxon>
        <taxon>Tritonibacter</taxon>
    </lineage>
</organism>
<reference evidence="1 2" key="1">
    <citation type="submission" date="2019-10" db="EMBL/GenBank/DDBJ databases">
        <title>Epibacterium sp. nov., isolated from seawater.</title>
        <authorList>
            <person name="Zhang X."/>
            <person name="Li N."/>
        </authorList>
    </citation>
    <scope>NUCLEOTIDE SEQUENCE [LARGE SCALE GENOMIC DNA]</scope>
    <source>
        <strain evidence="1 2">SM1979</strain>
    </source>
</reference>
<sequence length="71" mass="7628">MLPSNVPVAVLIQMTSGAPTSPTPPLPGPLRAPRGRRIELPTTEVPFISFDARDAFGDIDPFPPKQAARLH</sequence>
<dbReference type="Proteomes" id="UP000444174">
    <property type="component" value="Unassembled WGS sequence"/>
</dbReference>
<name>A0A843YDB5_9RHOB</name>
<dbReference type="RefSeq" id="WP_153216322.1">
    <property type="nucleotide sequence ID" value="NZ_WIBF01000008.1"/>
</dbReference>
<evidence type="ECO:0000313" key="1">
    <source>
        <dbReference type="EMBL" id="MQQ09370.1"/>
    </source>
</evidence>
<comment type="caution">
    <text evidence="1">The sequence shown here is derived from an EMBL/GenBank/DDBJ whole genome shotgun (WGS) entry which is preliminary data.</text>
</comment>
<dbReference type="AlphaFoldDB" id="A0A843YDB5"/>